<name>A0A1I7Z266_9BILA</name>
<evidence type="ECO:0000313" key="2">
    <source>
        <dbReference type="WBParaSite" id="L893_g2206.t1"/>
    </source>
</evidence>
<keyword evidence="1" id="KW-1185">Reference proteome</keyword>
<dbReference type="AlphaFoldDB" id="A0A1I7Z266"/>
<proteinExistence type="predicted"/>
<dbReference type="Proteomes" id="UP000095287">
    <property type="component" value="Unplaced"/>
</dbReference>
<reference evidence="2" key="1">
    <citation type="submission" date="2016-11" db="UniProtKB">
        <authorList>
            <consortium name="WormBaseParasite"/>
        </authorList>
    </citation>
    <scope>IDENTIFICATION</scope>
</reference>
<accession>A0A1I7Z266</accession>
<dbReference type="WBParaSite" id="L893_g2206.t1">
    <property type="protein sequence ID" value="L893_g2206.t1"/>
    <property type="gene ID" value="L893_g2206"/>
</dbReference>
<evidence type="ECO:0000313" key="1">
    <source>
        <dbReference type="Proteomes" id="UP000095287"/>
    </source>
</evidence>
<protein>
    <submittedName>
        <fullName evidence="2">Uncharacterized protein</fullName>
    </submittedName>
</protein>
<sequence length="70" mass="7598">MGCKVSRPSKESSEEPTKSRFRRCFEALFSRGSNPFAVRRPFSTGTAFLASKDPTPLGGRSTMTAAALIL</sequence>
<organism evidence="1 2">
    <name type="scientific">Steinernema glaseri</name>
    <dbReference type="NCBI Taxonomy" id="37863"/>
    <lineage>
        <taxon>Eukaryota</taxon>
        <taxon>Metazoa</taxon>
        <taxon>Ecdysozoa</taxon>
        <taxon>Nematoda</taxon>
        <taxon>Chromadorea</taxon>
        <taxon>Rhabditida</taxon>
        <taxon>Tylenchina</taxon>
        <taxon>Panagrolaimomorpha</taxon>
        <taxon>Strongyloidoidea</taxon>
        <taxon>Steinernematidae</taxon>
        <taxon>Steinernema</taxon>
    </lineage>
</organism>